<comment type="catalytic activity">
    <reaction evidence="9">
        <text>S-hexadecanoyl-L-cysteinyl-[protein] + H2O = L-cysteinyl-[protein] + hexadecanoate + H(+)</text>
        <dbReference type="Rhea" id="RHEA:19233"/>
        <dbReference type="Rhea" id="RHEA-COMP:10131"/>
        <dbReference type="Rhea" id="RHEA-COMP:11032"/>
        <dbReference type="ChEBI" id="CHEBI:7896"/>
        <dbReference type="ChEBI" id="CHEBI:15377"/>
        <dbReference type="ChEBI" id="CHEBI:15378"/>
        <dbReference type="ChEBI" id="CHEBI:29950"/>
        <dbReference type="ChEBI" id="CHEBI:74151"/>
        <dbReference type="EC" id="3.1.2.22"/>
    </reaction>
    <physiologicalReaction direction="left-to-right" evidence="9">
        <dbReference type="Rhea" id="RHEA:19234"/>
    </physiologicalReaction>
</comment>
<dbReference type="EC" id="3.1.2.22" evidence="2"/>
<evidence type="ECO:0000256" key="8">
    <source>
        <dbReference type="ARBA" id="ARBA00031934"/>
    </source>
</evidence>
<keyword evidence="6" id="KW-1015">Disulfide bond</keyword>
<reference evidence="10" key="1">
    <citation type="journal article" date="2023" name="bioRxiv">
        <title>Scaffold-level genome assemblies of two parasitoid biocontrol wasps reveal the parthenogenesis mechanism and an associated novel virus.</title>
        <authorList>
            <person name="Inwood S."/>
            <person name="Skelly J."/>
            <person name="Guhlin J."/>
            <person name="Harrop T."/>
            <person name="Goldson S."/>
            <person name="Dearden P."/>
        </authorList>
    </citation>
    <scope>NUCLEOTIDE SEQUENCE</scope>
    <source>
        <strain evidence="10">Lincoln</strain>
        <tissue evidence="10">Whole body</tissue>
    </source>
</reference>
<name>A0AA39FG91_MICHY</name>
<gene>
    <name evidence="10" type="ORF">PV327_002734</name>
</gene>
<keyword evidence="7" id="KW-0325">Glycoprotein</keyword>
<dbReference type="GO" id="GO:0008474">
    <property type="term" value="F:palmitoyl-(protein) hydrolase activity"/>
    <property type="evidence" value="ECO:0007669"/>
    <property type="project" value="UniProtKB-EC"/>
</dbReference>
<dbReference type="PANTHER" id="PTHR11247">
    <property type="entry name" value="PALMITOYL-PROTEIN THIOESTERASE/DOLICHYLDIPHOSPHATASE 1"/>
    <property type="match status" value="1"/>
</dbReference>
<evidence type="ECO:0000256" key="4">
    <source>
        <dbReference type="ARBA" id="ARBA00022729"/>
    </source>
</evidence>
<dbReference type="InterPro" id="IPR029058">
    <property type="entry name" value="AB_hydrolase_fold"/>
</dbReference>
<evidence type="ECO:0000256" key="1">
    <source>
        <dbReference type="ARBA" id="ARBA00010758"/>
    </source>
</evidence>
<dbReference type="PANTHER" id="PTHR11247:SF8">
    <property type="entry name" value="PALMITOYL-PROTEIN THIOESTERASE 1"/>
    <property type="match status" value="1"/>
</dbReference>
<evidence type="ECO:0000313" key="10">
    <source>
        <dbReference type="EMBL" id="KAK0168978.1"/>
    </source>
</evidence>
<comment type="similarity">
    <text evidence="1">Belongs to the palmitoyl-protein thioesterase family.</text>
</comment>
<dbReference type="Pfam" id="PF02089">
    <property type="entry name" value="Palm_thioest"/>
    <property type="match status" value="1"/>
</dbReference>
<dbReference type="EMBL" id="JAQQBR010001831">
    <property type="protein sequence ID" value="KAK0168978.1"/>
    <property type="molecule type" value="Genomic_DNA"/>
</dbReference>
<dbReference type="GO" id="GO:0005764">
    <property type="term" value="C:lysosome"/>
    <property type="evidence" value="ECO:0007669"/>
    <property type="project" value="TreeGrafter"/>
</dbReference>
<evidence type="ECO:0000256" key="9">
    <source>
        <dbReference type="ARBA" id="ARBA00047409"/>
    </source>
</evidence>
<dbReference type="InterPro" id="IPR002472">
    <property type="entry name" value="Palm_thioest"/>
</dbReference>
<accession>A0AA39FG91</accession>
<protein>
    <recommendedName>
        <fullName evidence="3">Palmitoyl-protein thioesterase 1</fullName>
        <ecNumber evidence="2">3.1.2.22</ecNumber>
    </recommendedName>
    <alternativeName>
        <fullName evidence="8">Palmitoyl-protein hydrolase 1</fullName>
    </alternativeName>
</protein>
<evidence type="ECO:0000256" key="2">
    <source>
        <dbReference type="ARBA" id="ARBA00012423"/>
    </source>
</evidence>
<dbReference type="AlphaFoldDB" id="A0AA39FG91"/>
<evidence type="ECO:0000313" key="11">
    <source>
        <dbReference type="Proteomes" id="UP001168972"/>
    </source>
</evidence>
<dbReference type="Proteomes" id="UP001168972">
    <property type="component" value="Unassembled WGS sequence"/>
</dbReference>
<evidence type="ECO:0000256" key="6">
    <source>
        <dbReference type="ARBA" id="ARBA00023157"/>
    </source>
</evidence>
<organism evidence="10 11">
    <name type="scientific">Microctonus hyperodae</name>
    <name type="common">Parasitoid wasp</name>
    <dbReference type="NCBI Taxonomy" id="165561"/>
    <lineage>
        <taxon>Eukaryota</taxon>
        <taxon>Metazoa</taxon>
        <taxon>Ecdysozoa</taxon>
        <taxon>Arthropoda</taxon>
        <taxon>Hexapoda</taxon>
        <taxon>Insecta</taxon>
        <taxon>Pterygota</taxon>
        <taxon>Neoptera</taxon>
        <taxon>Endopterygota</taxon>
        <taxon>Hymenoptera</taxon>
        <taxon>Apocrita</taxon>
        <taxon>Ichneumonoidea</taxon>
        <taxon>Braconidae</taxon>
        <taxon>Euphorinae</taxon>
        <taxon>Microctonus</taxon>
    </lineage>
</organism>
<keyword evidence="4" id="KW-0732">Signal</keyword>
<keyword evidence="11" id="KW-1185">Reference proteome</keyword>
<evidence type="ECO:0000256" key="5">
    <source>
        <dbReference type="ARBA" id="ARBA00022801"/>
    </source>
</evidence>
<evidence type="ECO:0000256" key="7">
    <source>
        <dbReference type="ARBA" id="ARBA00023180"/>
    </source>
</evidence>
<proteinExistence type="inferred from homology"/>
<dbReference type="PRINTS" id="PR00414">
    <property type="entry name" value="PPTHIESTRASE"/>
</dbReference>
<dbReference type="GO" id="GO:0006898">
    <property type="term" value="P:receptor-mediated endocytosis"/>
    <property type="evidence" value="ECO:0007669"/>
    <property type="project" value="TreeGrafter"/>
</dbReference>
<dbReference type="SUPFAM" id="SSF53474">
    <property type="entry name" value="alpha/beta-Hydrolases"/>
    <property type="match status" value="1"/>
</dbReference>
<reference evidence="10" key="2">
    <citation type="submission" date="2023-03" db="EMBL/GenBank/DDBJ databases">
        <authorList>
            <person name="Inwood S.N."/>
            <person name="Skelly J.G."/>
            <person name="Guhlin J."/>
            <person name="Harrop T.W.R."/>
            <person name="Goldson S.G."/>
            <person name="Dearden P.K."/>
        </authorList>
    </citation>
    <scope>NUCLEOTIDE SEQUENCE</scope>
    <source>
        <strain evidence="10">Lincoln</strain>
        <tissue evidence="10">Whole body</tissue>
    </source>
</reference>
<dbReference type="Gene3D" id="3.40.50.1820">
    <property type="entry name" value="alpha/beta hydrolase"/>
    <property type="match status" value="1"/>
</dbReference>
<evidence type="ECO:0000256" key="3">
    <source>
        <dbReference type="ARBA" id="ARBA00014212"/>
    </source>
</evidence>
<comment type="caution">
    <text evidence="10">The sequence shown here is derived from an EMBL/GenBank/DDBJ whole genome shotgun (WGS) entry which is preliminary data.</text>
</comment>
<sequence>MGDSCCFSFSLGKIKNILENEIPGVYVKSIKIGNDVVEDVINSYFKNVNEQINEVCRDLSNDVKLKSGYNAIGFSQGGQFLRAIAQRCPSPQIKNLISLGGQHQGVYGLPNCGSIHHPLCDYLRKMLNYGAYSKFIQNRLVQAEYWHDPLQEDEYKKKSAFLADINNELVINETYKENLQRLNRLVLVLFENDTMVQPRESEWFGFYKPGQSVELETLQQSQLYKEDRLGLNKMDKNGKIHFLSVAANHLQFTDHWFNETIIQKYLL</sequence>
<dbReference type="FunFam" id="3.40.50.1820:FF:000107">
    <property type="entry name" value="Palmitoyl-protein thioesterase 1"/>
    <property type="match status" value="1"/>
</dbReference>
<keyword evidence="5" id="KW-0378">Hydrolase</keyword>